<dbReference type="PROSITE" id="PS50929">
    <property type="entry name" value="ABC_TM1F"/>
    <property type="match status" value="1"/>
</dbReference>
<reference evidence="12 13" key="1">
    <citation type="journal article" date="2016" name="Genome Biol. Evol.">
        <title>Divergent and convergent evolution of fungal pathogenicity.</title>
        <authorList>
            <person name="Shang Y."/>
            <person name="Xiao G."/>
            <person name="Zheng P."/>
            <person name="Cen K."/>
            <person name="Zhan S."/>
            <person name="Wang C."/>
        </authorList>
    </citation>
    <scope>NUCLEOTIDE SEQUENCE [LARGE SCALE GENOMIC DNA]</scope>
    <source>
        <strain evidence="12 13">RCEF 1005</strain>
    </source>
</reference>
<keyword evidence="7 9" id="KW-0472">Membrane</keyword>
<dbReference type="InterPro" id="IPR036640">
    <property type="entry name" value="ABC1_TM_sf"/>
</dbReference>
<dbReference type="InterPro" id="IPR003593">
    <property type="entry name" value="AAA+_ATPase"/>
</dbReference>
<comment type="subcellular location">
    <subcellularLocation>
        <location evidence="1">Membrane</location>
        <topology evidence="1">Multi-pass membrane protein</topology>
    </subcellularLocation>
</comment>
<dbReference type="InterPro" id="IPR011527">
    <property type="entry name" value="ABC1_TM_dom"/>
</dbReference>
<feature type="domain" description="ABC transporter" evidence="10">
    <location>
        <begin position="594"/>
        <end position="820"/>
    </location>
</feature>
<feature type="transmembrane region" description="Helical" evidence="9">
    <location>
        <begin position="484"/>
        <end position="509"/>
    </location>
</feature>
<feature type="transmembrane region" description="Helical" evidence="9">
    <location>
        <begin position="152"/>
        <end position="171"/>
    </location>
</feature>
<dbReference type="Gene3D" id="1.20.1560.10">
    <property type="entry name" value="ABC transporter type 1, transmembrane domain"/>
    <property type="match status" value="1"/>
</dbReference>
<feature type="transmembrane region" description="Helical" evidence="9">
    <location>
        <begin position="303"/>
        <end position="321"/>
    </location>
</feature>
<evidence type="ECO:0000256" key="7">
    <source>
        <dbReference type="ARBA" id="ARBA00023136"/>
    </source>
</evidence>
<evidence type="ECO:0000256" key="4">
    <source>
        <dbReference type="ARBA" id="ARBA00022741"/>
    </source>
</evidence>
<dbReference type="Pfam" id="PF24357">
    <property type="entry name" value="TMD0_ABC"/>
    <property type="match status" value="1"/>
</dbReference>
<dbReference type="GO" id="GO:0005524">
    <property type="term" value="F:ATP binding"/>
    <property type="evidence" value="ECO:0007669"/>
    <property type="project" value="UniProtKB-KW"/>
</dbReference>
<evidence type="ECO:0000313" key="12">
    <source>
        <dbReference type="EMBL" id="OAA80128.1"/>
    </source>
</evidence>
<dbReference type="Pfam" id="PF00005">
    <property type="entry name" value="ABC_tran"/>
    <property type="match status" value="2"/>
</dbReference>
<dbReference type="SMART" id="SM00382">
    <property type="entry name" value="AAA"/>
    <property type="match status" value="2"/>
</dbReference>
<dbReference type="AlphaFoldDB" id="A0A162KUX1"/>
<evidence type="ECO:0000256" key="5">
    <source>
        <dbReference type="ARBA" id="ARBA00022840"/>
    </source>
</evidence>
<dbReference type="InterPro" id="IPR050173">
    <property type="entry name" value="ABC_transporter_C-like"/>
</dbReference>
<feature type="transmembrane region" description="Helical" evidence="9">
    <location>
        <begin position="63"/>
        <end position="84"/>
    </location>
</feature>
<evidence type="ECO:0000256" key="8">
    <source>
        <dbReference type="SAM" id="MobiDB-lite"/>
    </source>
</evidence>
<dbReference type="Proteomes" id="UP000076881">
    <property type="component" value="Unassembled WGS sequence"/>
</dbReference>
<dbReference type="InterPro" id="IPR003439">
    <property type="entry name" value="ABC_transporter-like_ATP-bd"/>
</dbReference>
<protein>
    <submittedName>
        <fullName evidence="12">ABC transporter, transmembrane domain, type 1</fullName>
    </submittedName>
</protein>
<evidence type="ECO:0000256" key="2">
    <source>
        <dbReference type="ARBA" id="ARBA00022448"/>
    </source>
</evidence>
<feature type="region of interest" description="Disordered" evidence="8">
    <location>
        <begin position="797"/>
        <end position="862"/>
    </location>
</feature>
<feature type="transmembrane region" description="Helical" evidence="9">
    <location>
        <begin position="873"/>
        <end position="896"/>
    </location>
</feature>
<dbReference type="Pfam" id="PF00664">
    <property type="entry name" value="ABC_membrane"/>
    <property type="match status" value="1"/>
</dbReference>
<evidence type="ECO:0000313" key="13">
    <source>
        <dbReference type="Proteomes" id="UP000076881"/>
    </source>
</evidence>
<feature type="transmembrane region" description="Helical" evidence="9">
    <location>
        <begin position="29"/>
        <end position="51"/>
    </location>
</feature>
<keyword evidence="4" id="KW-0547">Nucleotide-binding</keyword>
<feature type="transmembrane region" description="Helical" evidence="9">
    <location>
        <begin position="521"/>
        <end position="539"/>
    </location>
</feature>
<accession>A0A162KUX1</accession>
<keyword evidence="13" id="KW-1185">Reference proteome</keyword>
<dbReference type="PROSITE" id="PS50893">
    <property type="entry name" value="ABC_TRANSPORTER_2"/>
    <property type="match status" value="2"/>
</dbReference>
<dbReference type="PROSITE" id="PS00211">
    <property type="entry name" value="ABC_TRANSPORTER_1"/>
    <property type="match status" value="1"/>
</dbReference>
<gene>
    <name evidence="12" type="ORF">LEL_03614</name>
</gene>
<dbReference type="GO" id="GO:0016887">
    <property type="term" value="F:ATP hydrolysis activity"/>
    <property type="evidence" value="ECO:0007669"/>
    <property type="project" value="InterPro"/>
</dbReference>
<keyword evidence="6 9" id="KW-1133">Transmembrane helix</keyword>
<proteinExistence type="predicted"/>
<dbReference type="PANTHER" id="PTHR24223:SF399">
    <property type="entry name" value="ABC TRANSPORTER ATNG"/>
    <property type="match status" value="1"/>
</dbReference>
<evidence type="ECO:0000256" key="6">
    <source>
        <dbReference type="ARBA" id="ARBA00022989"/>
    </source>
</evidence>
<feature type="domain" description="ABC transporter" evidence="10">
    <location>
        <begin position="958"/>
        <end position="1191"/>
    </location>
</feature>
<keyword evidence="5" id="KW-0067">ATP-binding</keyword>
<evidence type="ECO:0000259" key="10">
    <source>
        <dbReference type="PROSITE" id="PS50893"/>
    </source>
</evidence>
<keyword evidence="2" id="KW-0813">Transport</keyword>
<feature type="transmembrane region" description="Helical" evidence="9">
    <location>
        <begin position="391"/>
        <end position="416"/>
    </location>
</feature>
<dbReference type="GO" id="GO:0140359">
    <property type="term" value="F:ABC-type transporter activity"/>
    <property type="evidence" value="ECO:0007669"/>
    <property type="project" value="InterPro"/>
</dbReference>
<feature type="transmembrane region" description="Helical" evidence="9">
    <location>
        <begin position="270"/>
        <end position="291"/>
    </location>
</feature>
<keyword evidence="3 9" id="KW-0812">Transmembrane</keyword>
<dbReference type="OrthoDB" id="4865934at2759"/>
<comment type="caution">
    <text evidence="12">The sequence shown here is derived from an EMBL/GenBank/DDBJ whole genome shotgun (WGS) entry which is preliminary data.</text>
</comment>
<dbReference type="SUPFAM" id="SSF90123">
    <property type="entry name" value="ABC transporter transmembrane region"/>
    <property type="match status" value="1"/>
</dbReference>
<dbReference type="GO" id="GO:0016020">
    <property type="term" value="C:membrane"/>
    <property type="evidence" value="ECO:0007669"/>
    <property type="project" value="UniProtKB-SubCell"/>
</dbReference>
<evidence type="ECO:0000256" key="9">
    <source>
        <dbReference type="SAM" id="Phobius"/>
    </source>
</evidence>
<sequence length="1194" mass="131916">MSSLAQSNDSLFGPQLPGHFDFTVLFEHAMLGLIPTALVVSVTPLYLKVLLHTQRQVRPGYLLWSKLACGVALVAIQAANIMLWHKTDYFQSRVTVATSIMSLLASICTMAIIVVTHIYYLQPSSFLSLLFSLTMIFDITMARSYFLRNTLSAIAALQVSIVVLKFFLVILEEVSKRGLYLSQELRSTVSAETASGFWNRSLFVWLNPLLVFGWRNQFTIDKLPSIGEEFESERLFDRFSHHWVKANKSSRLALLLALLRTLKWQFAQVLLPRLLYIGFVIAQPFLVLRTVEAVGQEHTSRASTSGLIGACGIIYFGLAVTRTIFEHWGFRVVTSVRGILVVAVYDKTQRLSAEALDAGNAVTLMSTDVEGTEDIVSLAYESWSCIIQVAFGIWILHTFIGAACFLIILPTLATFLGSILTGKKISGARAAWNAETENRVAATSNMLAQLKSVKSMGLSGSLLKQIEHKREVEIATSLRERYSLLWVFSFGAVNFTVTPAIVFAGAYFWTRSDDPMSVAEVFAILAVLAISSNPLIDLFRSVTQWSAAFASIARIQRFLLQKDYVDPRDVPMAADVDADGEKEPRSAPRKPFAFELADVSVTSPTTGPVLREVTFRIPWASHTMMWGPINCGKSTLLKLLLGEVELNGGTISAGSRDIAYCSQETWIENTTVEKVITGTRRLIQPLYSEIVRACALDADFQQMPNGDQTQTGSGGCNLSGGQRQRLGLARSAYAQKDIMVLDDMFSSVDPETAGLIFSRLFGPQGIVRRWNCTVIMTTNRLELLDFANQIFQFSKNGRVQEQNDNESEGSSAIGESSDENSAAGDASGDQQQAGVGASDSEEAQLPSVQAKEGDNVPQPQDEGSGGDLSVYKYFLGSVGIFAILIWVFLAVIAAVGEWMPVIFLRICTATGYIQTWTAFETSFGAIRRIKLFVLGTPQEKDTLSGPPLPENWPTNGLIDFNAVSATYKTTDGVSHKALNNATVTIPAGQKIGIMGRTGSGKSTVLATILRMVEYAGSISIDGRNTRDVPRELLRSRITTITQEGLRLKATLRFNMYPFEGSRPSDDEIIDALRRVELWDHANRNGGLDAQYSTIRFTTAQKQLMFLARGILHQSTAGTKIVMIDEVTSSLTLDMERNMQRIIDQAFAGCTILLVSHRRESFLTTDFVLRFRSGQLYSMMRRRSSTGGWVEVQEF</sequence>
<dbReference type="InterPro" id="IPR017871">
    <property type="entry name" value="ABC_transporter-like_CS"/>
</dbReference>
<evidence type="ECO:0000256" key="1">
    <source>
        <dbReference type="ARBA" id="ARBA00004141"/>
    </source>
</evidence>
<evidence type="ECO:0000259" key="11">
    <source>
        <dbReference type="PROSITE" id="PS50929"/>
    </source>
</evidence>
<organism evidence="12 13">
    <name type="scientific">Akanthomyces lecanii RCEF 1005</name>
    <dbReference type="NCBI Taxonomy" id="1081108"/>
    <lineage>
        <taxon>Eukaryota</taxon>
        <taxon>Fungi</taxon>
        <taxon>Dikarya</taxon>
        <taxon>Ascomycota</taxon>
        <taxon>Pezizomycotina</taxon>
        <taxon>Sordariomycetes</taxon>
        <taxon>Hypocreomycetidae</taxon>
        <taxon>Hypocreales</taxon>
        <taxon>Cordycipitaceae</taxon>
        <taxon>Akanthomyces</taxon>
        <taxon>Cordyceps confragosa</taxon>
    </lineage>
</organism>
<feature type="transmembrane region" description="Helical" evidence="9">
    <location>
        <begin position="96"/>
        <end position="119"/>
    </location>
</feature>
<dbReference type="SUPFAM" id="SSF52540">
    <property type="entry name" value="P-loop containing nucleoside triphosphate hydrolases"/>
    <property type="match status" value="2"/>
</dbReference>
<feature type="compositionally biased region" description="Low complexity" evidence="8">
    <location>
        <begin position="808"/>
        <end position="838"/>
    </location>
</feature>
<evidence type="ECO:0000256" key="3">
    <source>
        <dbReference type="ARBA" id="ARBA00022692"/>
    </source>
</evidence>
<dbReference type="Gene3D" id="3.40.50.300">
    <property type="entry name" value="P-loop containing nucleotide triphosphate hydrolases"/>
    <property type="match status" value="2"/>
</dbReference>
<dbReference type="InterPro" id="IPR056227">
    <property type="entry name" value="TMD0_ABC"/>
</dbReference>
<dbReference type="EMBL" id="AZHF01000002">
    <property type="protein sequence ID" value="OAA80128.1"/>
    <property type="molecule type" value="Genomic_DNA"/>
</dbReference>
<dbReference type="InterPro" id="IPR027417">
    <property type="entry name" value="P-loop_NTPase"/>
</dbReference>
<feature type="domain" description="ABC transmembrane type-1" evidence="11">
    <location>
        <begin position="274"/>
        <end position="547"/>
    </location>
</feature>
<dbReference type="PANTHER" id="PTHR24223">
    <property type="entry name" value="ATP-BINDING CASSETTE SUB-FAMILY C"/>
    <property type="match status" value="1"/>
</dbReference>
<name>A0A162KUX1_CORDF</name>